<dbReference type="Pfam" id="PF13180">
    <property type="entry name" value="PDZ_2"/>
    <property type="match status" value="1"/>
</dbReference>
<feature type="region of interest" description="Disordered" evidence="4">
    <location>
        <begin position="24"/>
        <end position="72"/>
    </location>
</feature>
<dbReference type="Gene3D" id="2.40.10.120">
    <property type="match status" value="1"/>
</dbReference>
<keyword evidence="2" id="KW-0645">Protease</keyword>
<dbReference type="Gene3D" id="2.30.42.10">
    <property type="match status" value="2"/>
</dbReference>
<keyword evidence="3" id="KW-0378">Hydrolase</keyword>
<dbReference type="OrthoDB" id="9758917at2"/>
<feature type="region of interest" description="Disordered" evidence="4">
    <location>
        <begin position="393"/>
        <end position="449"/>
    </location>
</feature>
<dbReference type="Pfam" id="PF13365">
    <property type="entry name" value="Trypsin_2"/>
    <property type="match status" value="1"/>
</dbReference>
<dbReference type="AlphaFoldDB" id="A0A2L0F9Q3"/>
<dbReference type="InterPro" id="IPR001940">
    <property type="entry name" value="Peptidase_S1C"/>
</dbReference>
<gene>
    <name evidence="7" type="ORF">SOCE26_098600</name>
</gene>
<dbReference type="PANTHER" id="PTHR22939">
    <property type="entry name" value="SERINE PROTEASE FAMILY S1C HTRA-RELATED"/>
    <property type="match status" value="1"/>
</dbReference>
<evidence type="ECO:0000256" key="3">
    <source>
        <dbReference type="ARBA" id="ARBA00022801"/>
    </source>
</evidence>
<feature type="signal peptide" evidence="5">
    <location>
        <begin position="1"/>
        <end position="23"/>
    </location>
</feature>
<dbReference type="GO" id="GO:0004252">
    <property type="term" value="F:serine-type endopeptidase activity"/>
    <property type="evidence" value="ECO:0007669"/>
    <property type="project" value="InterPro"/>
</dbReference>
<dbReference type="InterPro" id="IPR041489">
    <property type="entry name" value="PDZ_6"/>
</dbReference>
<protein>
    <recommendedName>
        <fullName evidence="6">PDZ domain-containing protein</fullName>
    </recommendedName>
</protein>
<evidence type="ECO:0000313" key="8">
    <source>
        <dbReference type="Proteomes" id="UP000238348"/>
    </source>
</evidence>
<name>A0A2L0F9Q3_SORCE</name>
<reference evidence="7 8" key="1">
    <citation type="submission" date="2015-09" db="EMBL/GenBank/DDBJ databases">
        <title>Sorangium comparison.</title>
        <authorList>
            <person name="Zaburannyi N."/>
            <person name="Bunk B."/>
            <person name="Overmann J."/>
            <person name="Mueller R."/>
        </authorList>
    </citation>
    <scope>NUCLEOTIDE SEQUENCE [LARGE SCALE GENOMIC DNA]</scope>
    <source>
        <strain evidence="7 8">So ce26</strain>
    </source>
</reference>
<dbReference type="SUPFAM" id="SSF50156">
    <property type="entry name" value="PDZ domain-like"/>
    <property type="match status" value="2"/>
</dbReference>
<evidence type="ECO:0000313" key="7">
    <source>
        <dbReference type="EMBL" id="AUX48326.1"/>
    </source>
</evidence>
<dbReference type="Proteomes" id="UP000238348">
    <property type="component" value="Chromosome"/>
</dbReference>
<feature type="chain" id="PRO_5014642782" description="PDZ domain-containing protein" evidence="5">
    <location>
        <begin position="24"/>
        <end position="515"/>
    </location>
</feature>
<sequence>MNSRRLAASLALLVPALSLSSRAAAQPAPGLPAPEAAASPAPRAAAPASKAAAPASKAAPAPAPRAAPALAPPSSAAAAAGTADLRRLGEAFADVADKVGPAVVQIEVTVGENVSSPLRWFRDGGQRRGLGSGVIFSSDGGILTNNHVIDEARAITVRLRDGRMFAGRIAGRDPATDLAVIRIDAKDLPTATFADSDAARVGAWVVAIGSPFGLGHTVTTGVLSAKGRGGVGVNDVEDYLQTDASINPGNSGGPLVDLDGRVLGINTMVVSRGQGIGLAVPANMARRVAEQLLRTGRVERAWMGVGMQDLTPQLAAVMPNAPRAGALVNAVSPGGPAARSNLQPGDVITSVGARSVRDAQDVLRELFRHNAGETLALEVVRGGRRYQTQVTLAARSEPPPPALPVQRAPGQHPGLGLTLRDAPAPRGEADAAGESDPRSTARSTGRPAGRAVARVVSVASDSPAERAGIRPGDVILEADARRTPTSAQVEEAARDGDLLLRVQRRGAAFYAALRR</sequence>
<organism evidence="7 8">
    <name type="scientific">Sorangium cellulosum</name>
    <name type="common">Polyangium cellulosum</name>
    <dbReference type="NCBI Taxonomy" id="56"/>
    <lineage>
        <taxon>Bacteria</taxon>
        <taxon>Pseudomonadati</taxon>
        <taxon>Myxococcota</taxon>
        <taxon>Polyangia</taxon>
        <taxon>Polyangiales</taxon>
        <taxon>Polyangiaceae</taxon>
        <taxon>Sorangium</taxon>
    </lineage>
</organism>
<dbReference type="PROSITE" id="PS50106">
    <property type="entry name" value="PDZ"/>
    <property type="match status" value="1"/>
</dbReference>
<dbReference type="SUPFAM" id="SSF50494">
    <property type="entry name" value="Trypsin-like serine proteases"/>
    <property type="match status" value="1"/>
</dbReference>
<accession>A0A2L0F9Q3</accession>
<dbReference type="RefSeq" id="WP_104986203.1">
    <property type="nucleotide sequence ID" value="NZ_CP012673.1"/>
</dbReference>
<evidence type="ECO:0000256" key="2">
    <source>
        <dbReference type="ARBA" id="ARBA00022670"/>
    </source>
</evidence>
<evidence type="ECO:0000259" key="6">
    <source>
        <dbReference type="PROSITE" id="PS50106"/>
    </source>
</evidence>
<evidence type="ECO:0000256" key="4">
    <source>
        <dbReference type="SAM" id="MobiDB-lite"/>
    </source>
</evidence>
<dbReference type="GO" id="GO:0006508">
    <property type="term" value="P:proteolysis"/>
    <property type="evidence" value="ECO:0007669"/>
    <property type="project" value="UniProtKB-KW"/>
</dbReference>
<dbReference type="PRINTS" id="PR00834">
    <property type="entry name" value="PROTEASES2C"/>
</dbReference>
<evidence type="ECO:0000256" key="5">
    <source>
        <dbReference type="SAM" id="SignalP"/>
    </source>
</evidence>
<dbReference type="EMBL" id="CP012673">
    <property type="protein sequence ID" value="AUX48326.1"/>
    <property type="molecule type" value="Genomic_DNA"/>
</dbReference>
<proteinExistence type="inferred from homology"/>
<evidence type="ECO:0000256" key="1">
    <source>
        <dbReference type="ARBA" id="ARBA00010541"/>
    </source>
</evidence>
<dbReference type="InterPro" id="IPR001478">
    <property type="entry name" value="PDZ"/>
</dbReference>
<dbReference type="InterPro" id="IPR009003">
    <property type="entry name" value="Peptidase_S1_PA"/>
</dbReference>
<feature type="domain" description="PDZ" evidence="6">
    <location>
        <begin position="292"/>
        <end position="383"/>
    </location>
</feature>
<keyword evidence="5" id="KW-0732">Signal</keyword>
<comment type="similarity">
    <text evidence="1">Belongs to the peptidase S1C family.</text>
</comment>
<dbReference type="PANTHER" id="PTHR22939:SF129">
    <property type="entry name" value="SERINE PROTEASE HTRA2, MITOCHONDRIAL"/>
    <property type="match status" value="1"/>
</dbReference>
<dbReference type="InterPro" id="IPR036034">
    <property type="entry name" value="PDZ_sf"/>
</dbReference>
<dbReference type="Pfam" id="PF17820">
    <property type="entry name" value="PDZ_6"/>
    <property type="match status" value="1"/>
</dbReference>
<dbReference type="SMART" id="SM00228">
    <property type="entry name" value="PDZ"/>
    <property type="match status" value="2"/>
</dbReference>